<protein>
    <submittedName>
        <fullName evidence="1">(northern house mosquito) hypothetical protein</fullName>
    </submittedName>
</protein>
<name>A0A8D8D0J5_CULPI</name>
<accession>A0A8D8D0J5</accession>
<dbReference type="EMBL" id="HBUE01141129">
    <property type="protein sequence ID" value="CAG6500809.1"/>
    <property type="molecule type" value="Transcribed_RNA"/>
</dbReference>
<sequence length="197" mass="20941">MMVVCVFPNCANPEKVARVIKCVGPCKGTFHIACVHVSGPNLKACQESAGISWMCADCREDREDVITSMITELAASISTSNAINAEMLTTRQSLGASTLSPDESLSTVHDRVRESLSVSLDRIFNRDNDGSGSWNTATAAAARFSAEPGQEWSLASTRIFGPTKQRNAAAAVHFVSTDPDFCCTTKPAAVRLVGAGI</sequence>
<dbReference type="EMBL" id="HBUE01141130">
    <property type="protein sequence ID" value="CAG6500812.1"/>
    <property type="molecule type" value="Transcribed_RNA"/>
</dbReference>
<organism evidence="1">
    <name type="scientific">Culex pipiens</name>
    <name type="common">House mosquito</name>
    <dbReference type="NCBI Taxonomy" id="7175"/>
    <lineage>
        <taxon>Eukaryota</taxon>
        <taxon>Metazoa</taxon>
        <taxon>Ecdysozoa</taxon>
        <taxon>Arthropoda</taxon>
        <taxon>Hexapoda</taxon>
        <taxon>Insecta</taxon>
        <taxon>Pterygota</taxon>
        <taxon>Neoptera</taxon>
        <taxon>Endopterygota</taxon>
        <taxon>Diptera</taxon>
        <taxon>Nematocera</taxon>
        <taxon>Culicoidea</taxon>
        <taxon>Culicidae</taxon>
        <taxon>Culicinae</taxon>
        <taxon>Culicini</taxon>
        <taxon>Culex</taxon>
        <taxon>Culex</taxon>
    </lineage>
</organism>
<evidence type="ECO:0000313" key="1">
    <source>
        <dbReference type="EMBL" id="CAG6500812.1"/>
    </source>
</evidence>
<proteinExistence type="predicted"/>
<dbReference type="AlphaFoldDB" id="A0A8D8D0J5"/>
<dbReference type="InterPro" id="IPR013083">
    <property type="entry name" value="Znf_RING/FYVE/PHD"/>
</dbReference>
<dbReference type="Gene3D" id="3.30.40.10">
    <property type="entry name" value="Zinc/RING finger domain, C3HC4 (zinc finger)"/>
    <property type="match status" value="1"/>
</dbReference>
<reference evidence="1" key="1">
    <citation type="submission" date="2021-05" db="EMBL/GenBank/DDBJ databases">
        <authorList>
            <person name="Alioto T."/>
            <person name="Alioto T."/>
            <person name="Gomez Garrido J."/>
        </authorList>
    </citation>
    <scope>NUCLEOTIDE SEQUENCE</scope>
</reference>